<accession>A0AAD5R8D6</accession>
<sequence>MEDDKRGVGEEEVGDAGIEAAEARLLVMTSVQSMMGNSAPEKNLWVSGHVLTCRSVGRPAHLVMAGGKRASKAAGQ</sequence>
<organism evidence="1 2">
    <name type="scientific">Parelaphostrongylus tenuis</name>
    <name type="common">Meningeal worm</name>
    <dbReference type="NCBI Taxonomy" id="148309"/>
    <lineage>
        <taxon>Eukaryota</taxon>
        <taxon>Metazoa</taxon>
        <taxon>Ecdysozoa</taxon>
        <taxon>Nematoda</taxon>
        <taxon>Chromadorea</taxon>
        <taxon>Rhabditida</taxon>
        <taxon>Rhabditina</taxon>
        <taxon>Rhabditomorpha</taxon>
        <taxon>Strongyloidea</taxon>
        <taxon>Metastrongylidae</taxon>
        <taxon>Parelaphostrongylus</taxon>
    </lineage>
</organism>
<name>A0AAD5R8D6_PARTN</name>
<dbReference type="Proteomes" id="UP001196413">
    <property type="component" value="Unassembled WGS sequence"/>
</dbReference>
<gene>
    <name evidence="1" type="ORF">KIN20_033314</name>
</gene>
<protein>
    <submittedName>
        <fullName evidence="1">Uncharacterized protein</fullName>
    </submittedName>
</protein>
<dbReference type="AlphaFoldDB" id="A0AAD5R8D6"/>
<proteinExistence type="predicted"/>
<comment type="caution">
    <text evidence="1">The sequence shown here is derived from an EMBL/GenBank/DDBJ whole genome shotgun (WGS) entry which is preliminary data.</text>
</comment>
<keyword evidence="2" id="KW-1185">Reference proteome</keyword>
<evidence type="ECO:0000313" key="2">
    <source>
        <dbReference type="Proteomes" id="UP001196413"/>
    </source>
</evidence>
<reference evidence="1" key="1">
    <citation type="submission" date="2021-06" db="EMBL/GenBank/DDBJ databases">
        <title>Parelaphostrongylus tenuis whole genome reference sequence.</title>
        <authorList>
            <person name="Garwood T.J."/>
            <person name="Larsen P.A."/>
            <person name="Fountain-Jones N.M."/>
            <person name="Garbe J.R."/>
            <person name="Macchietto M.G."/>
            <person name="Kania S.A."/>
            <person name="Gerhold R.W."/>
            <person name="Richards J.E."/>
            <person name="Wolf T.M."/>
        </authorList>
    </citation>
    <scope>NUCLEOTIDE SEQUENCE</scope>
    <source>
        <strain evidence="1">MNPRO001-30</strain>
        <tissue evidence="1">Meninges</tissue>
    </source>
</reference>
<evidence type="ECO:0000313" key="1">
    <source>
        <dbReference type="EMBL" id="KAJ1371371.1"/>
    </source>
</evidence>
<dbReference type="EMBL" id="JAHQIW010006967">
    <property type="protein sequence ID" value="KAJ1371371.1"/>
    <property type="molecule type" value="Genomic_DNA"/>
</dbReference>